<dbReference type="InterPro" id="IPR029039">
    <property type="entry name" value="Flavoprotein-like_sf"/>
</dbReference>
<dbReference type="InterPro" id="IPR050712">
    <property type="entry name" value="NAD(P)H-dep_reductase"/>
</dbReference>
<dbReference type="OrthoDB" id="9812295at2"/>
<dbReference type="GO" id="GO:0016491">
    <property type="term" value="F:oxidoreductase activity"/>
    <property type="evidence" value="ECO:0007669"/>
    <property type="project" value="InterPro"/>
</dbReference>
<dbReference type="Pfam" id="PF03358">
    <property type="entry name" value="FMN_red"/>
    <property type="match status" value="1"/>
</dbReference>
<evidence type="ECO:0000313" key="2">
    <source>
        <dbReference type="EMBL" id="SDJ68140.1"/>
    </source>
</evidence>
<dbReference type="Gene3D" id="3.40.50.360">
    <property type="match status" value="1"/>
</dbReference>
<dbReference type="RefSeq" id="WP_092625500.1">
    <property type="nucleotide sequence ID" value="NZ_FNFM01000001.1"/>
</dbReference>
<dbReference type="EMBL" id="FNFM01000001">
    <property type="protein sequence ID" value="SDJ68140.1"/>
    <property type="molecule type" value="Genomic_DNA"/>
</dbReference>
<name>A0A1G8VSE8_ACTMZ</name>
<keyword evidence="3" id="KW-1185">Reference proteome</keyword>
<evidence type="ECO:0000313" key="3">
    <source>
        <dbReference type="Proteomes" id="UP000199213"/>
    </source>
</evidence>
<gene>
    <name evidence="2" type="ORF">SAMN04487820_101248</name>
</gene>
<dbReference type="AlphaFoldDB" id="A0A1G8VSE8"/>
<reference evidence="3" key="1">
    <citation type="submission" date="2016-10" db="EMBL/GenBank/DDBJ databases">
        <authorList>
            <person name="Varghese N."/>
            <person name="Submissions S."/>
        </authorList>
    </citation>
    <scope>NUCLEOTIDE SEQUENCE [LARGE SCALE GENOMIC DNA]</scope>
    <source>
        <strain evidence="3">DSM 45460</strain>
    </source>
</reference>
<evidence type="ECO:0000259" key="1">
    <source>
        <dbReference type="Pfam" id="PF03358"/>
    </source>
</evidence>
<feature type="domain" description="NADPH-dependent FMN reductase-like" evidence="1">
    <location>
        <begin position="12"/>
        <end position="151"/>
    </location>
</feature>
<dbReference type="PANTHER" id="PTHR30543">
    <property type="entry name" value="CHROMATE REDUCTASE"/>
    <property type="match status" value="1"/>
</dbReference>
<dbReference type="GO" id="GO:0010181">
    <property type="term" value="F:FMN binding"/>
    <property type="evidence" value="ECO:0007669"/>
    <property type="project" value="TreeGrafter"/>
</dbReference>
<proteinExistence type="predicted"/>
<protein>
    <submittedName>
        <fullName evidence="2">NAD(P)H-dependent FMN reductase</fullName>
    </submittedName>
</protein>
<accession>A0A1G8VSE8</accession>
<dbReference type="PANTHER" id="PTHR30543:SF21">
    <property type="entry name" value="NAD(P)H-DEPENDENT FMN REDUCTASE LOT6"/>
    <property type="match status" value="1"/>
</dbReference>
<sequence>MSNDSTTGENLRVAVIIGSVREGRFGPTVGNWMAAEAERHGDFEVDLVDLAEVELPIDMSVSSASDAGSSKTSLHERLDAADAFVVVSAEYNRSFPASLKNAIDHHNSEWHAKPVGLVSYGGIAGGLHALENLRQVFAEVRAMTVRDTVSFQWAGQAFDEEGFPKDRAGSTAAAKMMLDELSWWATALRDAKEKHPYRR</sequence>
<organism evidence="2 3">
    <name type="scientific">Actinopolyspora mzabensis</name>
    <dbReference type="NCBI Taxonomy" id="995066"/>
    <lineage>
        <taxon>Bacteria</taxon>
        <taxon>Bacillati</taxon>
        <taxon>Actinomycetota</taxon>
        <taxon>Actinomycetes</taxon>
        <taxon>Actinopolysporales</taxon>
        <taxon>Actinopolysporaceae</taxon>
        <taxon>Actinopolyspora</taxon>
    </lineage>
</organism>
<dbReference type="GO" id="GO:0005829">
    <property type="term" value="C:cytosol"/>
    <property type="evidence" value="ECO:0007669"/>
    <property type="project" value="TreeGrafter"/>
</dbReference>
<dbReference type="InterPro" id="IPR005025">
    <property type="entry name" value="FMN_Rdtase-like_dom"/>
</dbReference>
<dbReference type="SUPFAM" id="SSF52218">
    <property type="entry name" value="Flavoproteins"/>
    <property type="match status" value="1"/>
</dbReference>
<dbReference type="Proteomes" id="UP000199213">
    <property type="component" value="Unassembled WGS sequence"/>
</dbReference>